<evidence type="ECO:0000256" key="7">
    <source>
        <dbReference type="ARBA" id="ARBA00029496"/>
    </source>
</evidence>
<organism evidence="9 10">
    <name type="scientific">Bombyx mori</name>
    <name type="common">Silk moth</name>
    <dbReference type="NCBI Taxonomy" id="7091"/>
    <lineage>
        <taxon>Eukaryota</taxon>
        <taxon>Metazoa</taxon>
        <taxon>Ecdysozoa</taxon>
        <taxon>Arthropoda</taxon>
        <taxon>Hexapoda</taxon>
        <taxon>Insecta</taxon>
        <taxon>Pterygota</taxon>
        <taxon>Neoptera</taxon>
        <taxon>Endopterygota</taxon>
        <taxon>Lepidoptera</taxon>
        <taxon>Glossata</taxon>
        <taxon>Ditrysia</taxon>
        <taxon>Bombycoidea</taxon>
        <taxon>Bombycidae</taxon>
        <taxon>Bombycinae</taxon>
        <taxon>Bombyx</taxon>
    </lineage>
</organism>
<keyword evidence="6" id="KW-0539">Nucleus</keyword>
<dbReference type="Pfam" id="PF09494">
    <property type="entry name" value="Slx4"/>
    <property type="match status" value="1"/>
</dbReference>
<evidence type="ECO:0000256" key="3">
    <source>
        <dbReference type="ARBA" id="ARBA00022763"/>
    </source>
</evidence>
<evidence type="ECO:0000256" key="4">
    <source>
        <dbReference type="ARBA" id="ARBA00023172"/>
    </source>
</evidence>
<keyword evidence="5" id="KW-0234">DNA repair</keyword>
<sequence>MCDSSNNSTKDKNVISKYFTRAADESLEDFKETKRIITCPKIIKPARKQRNNGKRICKQKDIRTSLKRKNNELIEFSKEFNNVCEKTGIDVDSEQLQLAVALSKSLQAESSDVNPQNFRNSQERTKKIHATLQEYGFVVPEIKITTSKKIRKNRKQYKLISLSDIEKQQNISEKYSCVLLEDIDRIDHKIESNISNSHLYNLATNVSYEHIKDNGIFYVENLLEKSTSAFNLLRDWTEIPGRPVSPRIANNFISFSDIDCSQSELDDLLSGTFKRRTEIMVFKTNNAPKYSGDEEKRSNNKPEDNIVIESVTRHRCYSPDIFDDESLLMDNSRHAQLISQEKHISMDLTECLNHVSQITSKSAIMENKNITRRRSDDFMDMTECVSSSKTVVSKIDLTVDHINIILEENHTEDDLEKPSMPRNSKNNLDIDVIDVDEYTRTLSNKRFETKEVLDLTQDKVISAKRESLFDDFIHDHDSKENVTIEVPFQYSEASNNIESRNLDNGNEEIDLTQSPELLNDTDDIDLKKAKNNTEHENYSKNHTLNDSIENENAEVFKEIVKDCEEEIDLTQSSNSPNGSDRESPNLCLSALGKMDNISIDYDEIQSGKHTVYSSNENSSKIDPIEIQDVELSQKSEIFEIHDNELDYSLNKSRFENSDKAKLTYLDKKVQNQESFESETADKQKDDVEFNDNEYTSAINLQNEVLSSNSVTPSREKNIFRTETPKNNDFIIKLDEVTPMQDYASMTSPERNRELNKYGLKPLKRKRAVQLLTHLYNQTHPLVEEMPVDVIASPSKKRKRNSPKAIRSAKKDSPIKHNVNIEDCYEVTNETPVIREVECHSDDWMFQKKERAKVHSCRLPLHIAFHNYVSCRNGLREAILKYDPVNIDVIHKELAGYGHRYDPKDLLKFLDKRCITVKTSDNAKSSRH</sequence>
<dbReference type="GO" id="GO:0006260">
    <property type="term" value="P:DNA replication"/>
    <property type="evidence" value="ECO:0007669"/>
    <property type="project" value="InterPro"/>
</dbReference>
<comment type="similarity">
    <text evidence="2">Belongs to the SLX4 family.</text>
</comment>
<reference evidence="9" key="2">
    <citation type="submission" date="2022-06" db="UniProtKB">
        <authorList>
            <consortium name="EnsemblMetazoa"/>
        </authorList>
    </citation>
    <scope>IDENTIFICATION</scope>
    <source>
        <strain evidence="9">p50T (Dazao)</strain>
    </source>
</reference>
<dbReference type="AlphaFoldDB" id="A0A8R1WKU2"/>
<accession>A0A8R1WKU2</accession>
<dbReference type="Proteomes" id="UP000005204">
    <property type="component" value="Unassembled WGS sequence"/>
</dbReference>
<dbReference type="GO" id="GO:0033557">
    <property type="term" value="C:Slx1-Slx4 complex"/>
    <property type="evidence" value="ECO:0007669"/>
    <property type="project" value="InterPro"/>
</dbReference>
<dbReference type="PANTHER" id="PTHR21541:SF3">
    <property type="entry name" value="STRUCTURE-SPECIFIC ENDONUCLEASE SUBUNIT SLX4"/>
    <property type="match status" value="1"/>
</dbReference>
<evidence type="ECO:0000313" key="9">
    <source>
        <dbReference type="EnsemblMetazoa" id="XP_004923479.2"/>
    </source>
</evidence>
<dbReference type="PANTHER" id="PTHR21541">
    <property type="entry name" value="BTB POZ DOMAIN CONTAINING 12"/>
    <property type="match status" value="1"/>
</dbReference>
<evidence type="ECO:0000313" key="10">
    <source>
        <dbReference type="Proteomes" id="UP000005204"/>
    </source>
</evidence>
<proteinExistence type="inferred from homology"/>
<reference evidence="10" key="1">
    <citation type="journal article" date="2008" name="Insect Biochem. Mol. Biol.">
        <title>The genome of a lepidopteran model insect, the silkworm Bombyx mori.</title>
        <authorList>
            <consortium name="International Silkworm Genome Consortium"/>
        </authorList>
    </citation>
    <scope>NUCLEOTIDE SEQUENCE [LARGE SCALE GENOMIC DNA]</scope>
    <source>
        <strain evidence="10">p50T</strain>
    </source>
</reference>
<dbReference type="CTD" id="38809"/>
<protein>
    <recommendedName>
        <fullName evidence="7">Structure-specific endonuclease subunit SLX4</fullName>
    </recommendedName>
</protein>
<evidence type="ECO:0000256" key="6">
    <source>
        <dbReference type="ARBA" id="ARBA00023242"/>
    </source>
</evidence>
<dbReference type="CDD" id="cd22999">
    <property type="entry name" value="SAP_SLX4"/>
    <property type="match status" value="1"/>
</dbReference>
<keyword evidence="10" id="KW-1185">Reference proteome</keyword>
<dbReference type="GO" id="GO:0000712">
    <property type="term" value="P:resolution of meiotic recombination intermediates"/>
    <property type="evidence" value="ECO:0007669"/>
    <property type="project" value="TreeGrafter"/>
</dbReference>
<dbReference type="GO" id="GO:0006281">
    <property type="term" value="P:DNA repair"/>
    <property type="evidence" value="ECO:0007669"/>
    <property type="project" value="UniProtKB-KW"/>
</dbReference>
<evidence type="ECO:0000256" key="2">
    <source>
        <dbReference type="ARBA" id="ARBA00006661"/>
    </source>
</evidence>
<dbReference type="InterPro" id="IPR018574">
    <property type="entry name" value="Structure-sp_endonuc_su_Slx4"/>
</dbReference>
<dbReference type="RefSeq" id="XP_004923479.2">
    <property type="nucleotide sequence ID" value="XM_004923422.5"/>
</dbReference>
<dbReference type="GeneID" id="101739212"/>
<evidence type="ECO:0000256" key="5">
    <source>
        <dbReference type="ARBA" id="ARBA00023204"/>
    </source>
</evidence>
<dbReference type="EnsemblMetazoa" id="XM_004923422.4">
    <property type="protein sequence ID" value="XP_004923479.2"/>
    <property type="gene ID" value="LOC101739212"/>
</dbReference>
<keyword evidence="3" id="KW-0227">DNA damage</keyword>
<comment type="subcellular location">
    <subcellularLocation>
        <location evidence="1">Nucleus</location>
    </subcellularLocation>
</comment>
<name>A0A8R1WKU2_BOMMO</name>
<feature type="region of interest" description="Disordered" evidence="8">
    <location>
        <begin position="792"/>
        <end position="811"/>
    </location>
</feature>
<dbReference type="KEGG" id="bmor:101739212"/>
<evidence type="ECO:0000256" key="1">
    <source>
        <dbReference type="ARBA" id="ARBA00004123"/>
    </source>
</evidence>
<keyword evidence="4" id="KW-0233">DNA recombination</keyword>
<evidence type="ECO:0000256" key="8">
    <source>
        <dbReference type="SAM" id="MobiDB-lite"/>
    </source>
</evidence>